<dbReference type="NCBIfam" id="NF037955">
    <property type="entry name" value="mfs"/>
    <property type="match status" value="1"/>
</dbReference>
<keyword evidence="3" id="KW-1003">Cell membrane</keyword>
<dbReference type="PANTHER" id="PTHR23522">
    <property type="entry name" value="BLL5896 PROTEIN"/>
    <property type="match status" value="1"/>
</dbReference>
<gene>
    <name evidence="10" type="ORF">J5Y09_19450</name>
</gene>
<dbReference type="Proteomes" id="UP000680815">
    <property type="component" value="Unassembled WGS sequence"/>
</dbReference>
<evidence type="ECO:0000256" key="4">
    <source>
        <dbReference type="ARBA" id="ARBA00022519"/>
    </source>
</evidence>
<evidence type="ECO:0000313" key="11">
    <source>
        <dbReference type="Proteomes" id="UP000680815"/>
    </source>
</evidence>
<evidence type="ECO:0000259" key="9">
    <source>
        <dbReference type="Pfam" id="PF12832"/>
    </source>
</evidence>
<evidence type="ECO:0000256" key="2">
    <source>
        <dbReference type="ARBA" id="ARBA00022448"/>
    </source>
</evidence>
<dbReference type="PIRSF" id="PIRSF004925">
    <property type="entry name" value="HcaT"/>
    <property type="match status" value="1"/>
</dbReference>
<evidence type="ECO:0000256" key="3">
    <source>
        <dbReference type="ARBA" id="ARBA00022475"/>
    </source>
</evidence>
<feature type="transmembrane region" description="Helical" evidence="8">
    <location>
        <begin position="259"/>
        <end position="278"/>
    </location>
</feature>
<feature type="transmembrane region" description="Helical" evidence="8">
    <location>
        <begin position="284"/>
        <end position="305"/>
    </location>
</feature>
<feature type="transmembrane region" description="Helical" evidence="8">
    <location>
        <begin position="156"/>
        <end position="176"/>
    </location>
</feature>
<evidence type="ECO:0000256" key="8">
    <source>
        <dbReference type="SAM" id="Phobius"/>
    </source>
</evidence>
<feature type="transmembrane region" description="Helical" evidence="8">
    <location>
        <begin position="317"/>
        <end position="339"/>
    </location>
</feature>
<dbReference type="InterPro" id="IPR024989">
    <property type="entry name" value="MFS_assoc_dom"/>
</dbReference>
<keyword evidence="11" id="KW-1185">Reference proteome</keyword>
<dbReference type="InterPro" id="IPR036259">
    <property type="entry name" value="MFS_trans_sf"/>
</dbReference>
<reference evidence="10 11" key="1">
    <citation type="submission" date="2021-03" db="EMBL/GenBank/DDBJ databases">
        <authorList>
            <person name="So Y."/>
        </authorList>
    </citation>
    <scope>NUCLEOTIDE SEQUENCE [LARGE SCALE GENOMIC DNA]</scope>
    <source>
        <strain evidence="10 11">PWR1</strain>
    </source>
</reference>
<dbReference type="EMBL" id="JAGIYZ010000022">
    <property type="protein sequence ID" value="MBP0466111.1"/>
    <property type="molecule type" value="Genomic_DNA"/>
</dbReference>
<keyword evidence="2" id="KW-0813">Transport</keyword>
<evidence type="ECO:0000256" key="5">
    <source>
        <dbReference type="ARBA" id="ARBA00022692"/>
    </source>
</evidence>
<keyword evidence="4" id="KW-0997">Cell inner membrane</keyword>
<keyword evidence="7 8" id="KW-0472">Membrane</keyword>
<keyword evidence="5 8" id="KW-0812">Transmembrane</keyword>
<dbReference type="InterPro" id="IPR026032">
    <property type="entry name" value="HcaT-like"/>
</dbReference>
<feature type="transmembrane region" description="Helical" evidence="8">
    <location>
        <begin position="95"/>
        <end position="118"/>
    </location>
</feature>
<evidence type="ECO:0000256" key="7">
    <source>
        <dbReference type="ARBA" id="ARBA00023136"/>
    </source>
</evidence>
<comment type="caution">
    <text evidence="10">The sequence shown here is derived from an EMBL/GenBank/DDBJ whole genome shotgun (WGS) entry which is preliminary data.</text>
</comment>
<accession>A0ABS4AXJ4</accession>
<feature type="transmembrane region" description="Helical" evidence="8">
    <location>
        <begin position="130"/>
        <end position="150"/>
    </location>
</feature>
<proteinExistence type="predicted"/>
<feature type="transmembrane region" description="Helical" evidence="8">
    <location>
        <begin position="345"/>
        <end position="366"/>
    </location>
</feature>
<organism evidence="10 11">
    <name type="scientific">Roseomonas nitratireducens</name>
    <dbReference type="NCBI Taxonomy" id="2820810"/>
    <lineage>
        <taxon>Bacteria</taxon>
        <taxon>Pseudomonadati</taxon>
        <taxon>Pseudomonadota</taxon>
        <taxon>Alphaproteobacteria</taxon>
        <taxon>Acetobacterales</taxon>
        <taxon>Roseomonadaceae</taxon>
        <taxon>Roseomonas</taxon>
    </lineage>
</organism>
<comment type="subcellular location">
    <subcellularLocation>
        <location evidence="1">Cell inner membrane</location>
        <topology evidence="1">Multi-pass membrane protein</topology>
    </subcellularLocation>
</comment>
<keyword evidence="6 8" id="KW-1133">Transmembrane helix</keyword>
<sequence length="370" mass="36444">MTSTAPRFAILFACQFAAVGVMMPLIPPLMQAAGLSPAEVGTVLASGAALRLLSGPLGGRLADALGAPRAVMAAGTALAALAALLYGLATGFGAVLAANLLFAIGFACVVPLGDALALRAAREDGWDYGRVRAVGSAAFILAAGAAGWLAERAGPASIAWLLGGCLAAAALAAFALPGGAAPARRGGGAMRGVLALPAFRAILAAAALAQGSHAAYYAFGSIHWAAAGLSASVIGLLWAWSVAAEVALFAWGRGLADRLGPRGLLLVAAGAGVLRWAITAQTVWLPALVVAQGLHAATFGAMHLATMRIMQGAVPAAVAGTAQTMLAAGIGAVMMLATLAAGQGYAAFGAAVFWAMAGMSAAAALVRLRA</sequence>
<dbReference type="PANTHER" id="PTHR23522:SF10">
    <property type="entry name" value="3-PHENYLPROPIONIC ACID TRANSPORTER-RELATED"/>
    <property type="match status" value="1"/>
</dbReference>
<evidence type="ECO:0000313" key="10">
    <source>
        <dbReference type="EMBL" id="MBP0466111.1"/>
    </source>
</evidence>
<dbReference type="SUPFAM" id="SSF103473">
    <property type="entry name" value="MFS general substrate transporter"/>
    <property type="match status" value="1"/>
</dbReference>
<protein>
    <submittedName>
        <fullName evidence="10">MFS transporter</fullName>
    </submittedName>
</protein>
<evidence type="ECO:0000256" key="1">
    <source>
        <dbReference type="ARBA" id="ARBA00004429"/>
    </source>
</evidence>
<evidence type="ECO:0000256" key="6">
    <source>
        <dbReference type="ARBA" id="ARBA00022989"/>
    </source>
</evidence>
<dbReference type="Gene3D" id="1.20.1250.20">
    <property type="entry name" value="MFS general substrate transporter like domains"/>
    <property type="match status" value="2"/>
</dbReference>
<dbReference type="RefSeq" id="WP_209353485.1">
    <property type="nucleotide sequence ID" value="NZ_JAGIYZ010000022.1"/>
</dbReference>
<feature type="transmembrane region" description="Helical" evidence="8">
    <location>
        <begin position="188"/>
        <end position="209"/>
    </location>
</feature>
<feature type="transmembrane region" description="Helical" evidence="8">
    <location>
        <begin position="215"/>
        <end position="238"/>
    </location>
</feature>
<name>A0ABS4AXJ4_9PROT</name>
<dbReference type="Pfam" id="PF12832">
    <property type="entry name" value="MFS_1_like"/>
    <property type="match status" value="1"/>
</dbReference>
<feature type="domain" description="Major facilitator superfamily associated" evidence="9">
    <location>
        <begin position="10"/>
        <end position="355"/>
    </location>
</feature>